<name>A0A922D065_MANSE</name>
<feature type="compositionally biased region" description="Polar residues" evidence="1">
    <location>
        <begin position="20"/>
        <end position="37"/>
    </location>
</feature>
<feature type="region of interest" description="Disordered" evidence="1">
    <location>
        <begin position="20"/>
        <end position="39"/>
    </location>
</feature>
<organism evidence="2 3">
    <name type="scientific">Manduca sexta</name>
    <name type="common">Tobacco hawkmoth</name>
    <name type="synonym">Tobacco hornworm</name>
    <dbReference type="NCBI Taxonomy" id="7130"/>
    <lineage>
        <taxon>Eukaryota</taxon>
        <taxon>Metazoa</taxon>
        <taxon>Ecdysozoa</taxon>
        <taxon>Arthropoda</taxon>
        <taxon>Hexapoda</taxon>
        <taxon>Insecta</taxon>
        <taxon>Pterygota</taxon>
        <taxon>Neoptera</taxon>
        <taxon>Endopterygota</taxon>
        <taxon>Lepidoptera</taxon>
        <taxon>Glossata</taxon>
        <taxon>Ditrysia</taxon>
        <taxon>Bombycoidea</taxon>
        <taxon>Sphingidae</taxon>
        <taxon>Sphinginae</taxon>
        <taxon>Sphingini</taxon>
        <taxon>Manduca</taxon>
    </lineage>
</organism>
<dbReference type="AlphaFoldDB" id="A0A922D065"/>
<evidence type="ECO:0000313" key="3">
    <source>
        <dbReference type="Proteomes" id="UP000791440"/>
    </source>
</evidence>
<reference evidence="2" key="2">
    <citation type="submission" date="2020-12" db="EMBL/GenBank/DDBJ databases">
        <authorList>
            <person name="Kanost M."/>
        </authorList>
    </citation>
    <scope>NUCLEOTIDE SEQUENCE</scope>
</reference>
<dbReference type="Proteomes" id="UP000791440">
    <property type="component" value="Unassembled WGS sequence"/>
</dbReference>
<accession>A0A922D065</accession>
<protein>
    <submittedName>
        <fullName evidence="2">Uncharacterized protein</fullName>
    </submittedName>
</protein>
<comment type="caution">
    <text evidence="2">The sequence shown here is derived from an EMBL/GenBank/DDBJ whole genome shotgun (WGS) entry which is preliminary data.</text>
</comment>
<keyword evidence="3" id="KW-1185">Reference proteome</keyword>
<gene>
    <name evidence="2" type="ORF">O3G_MSEX013959</name>
</gene>
<evidence type="ECO:0000313" key="2">
    <source>
        <dbReference type="EMBL" id="KAG6463593.1"/>
    </source>
</evidence>
<dbReference type="EMBL" id="JH669000">
    <property type="protein sequence ID" value="KAG6463593.1"/>
    <property type="molecule type" value="Genomic_DNA"/>
</dbReference>
<evidence type="ECO:0000256" key="1">
    <source>
        <dbReference type="SAM" id="MobiDB-lite"/>
    </source>
</evidence>
<reference evidence="2" key="1">
    <citation type="journal article" date="2016" name="Insect Biochem. Mol. Biol.">
        <title>Multifaceted biological insights from a draft genome sequence of the tobacco hornworm moth, Manduca sexta.</title>
        <authorList>
            <person name="Kanost M.R."/>
            <person name="Arrese E.L."/>
            <person name="Cao X."/>
            <person name="Chen Y.R."/>
            <person name="Chellapilla S."/>
            <person name="Goldsmith M.R."/>
            <person name="Grosse-Wilde E."/>
            <person name="Heckel D.G."/>
            <person name="Herndon N."/>
            <person name="Jiang H."/>
            <person name="Papanicolaou A."/>
            <person name="Qu J."/>
            <person name="Soulages J.L."/>
            <person name="Vogel H."/>
            <person name="Walters J."/>
            <person name="Waterhouse R.M."/>
            <person name="Ahn S.J."/>
            <person name="Almeida F.C."/>
            <person name="An C."/>
            <person name="Aqrawi P."/>
            <person name="Bretschneider A."/>
            <person name="Bryant W.B."/>
            <person name="Bucks S."/>
            <person name="Chao H."/>
            <person name="Chevignon G."/>
            <person name="Christen J.M."/>
            <person name="Clarke D.F."/>
            <person name="Dittmer N.T."/>
            <person name="Ferguson L.C.F."/>
            <person name="Garavelou S."/>
            <person name="Gordon K.H.J."/>
            <person name="Gunaratna R.T."/>
            <person name="Han Y."/>
            <person name="Hauser F."/>
            <person name="He Y."/>
            <person name="Heidel-Fischer H."/>
            <person name="Hirsh A."/>
            <person name="Hu Y."/>
            <person name="Jiang H."/>
            <person name="Kalra D."/>
            <person name="Klinner C."/>
            <person name="Konig C."/>
            <person name="Kovar C."/>
            <person name="Kroll A.R."/>
            <person name="Kuwar S.S."/>
            <person name="Lee S.L."/>
            <person name="Lehman R."/>
            <person name="Li K."/>
            <person name="Li Z."/>
            <person name="Liang H."/>
            <person name="Lovelace S."/>
            <person name="Lu Z."/>
            <person name="Mansfield J.H."/>
            <person name="McCulloch K.J."/>
            <person name="Mathew T."/>
            <person name="Morton B."/>
            <person name="Muzny D.M."/>
            <person name="Neunemann D."/>
            <person name="Ongeri F."/>
            <person name="Pauchet Y."/>
            <person name="Pu L.L."/>
            <person name="Pyrousis I."/>
            <person name="Rao X.J."/>
            <person name="Redding A."/>
            <person name="Roesel C."/>
            <person name="Sanchez-Gracia A."/>
            <person name="Schaack S."/>
            <person name="Shukla A."/>
            <person name="Tetreau G."/>
            <person name="Wang Y."/>
            <person name="Xiong G.H."/>
            <person name="Traut W."/>
            <person name="Walsh T.K."/>
            <person name="Worley K.C."/>
            <person name="Wu D."/>
            <person name="Wu W."/>
            <person name="Wu Y.Q."/>
            <person name="Zhang X."/>
            <person name="Zou Z."/>
            <person name="Zucker H."/>
            <person name="Briscoe A.D."/>
            <person name="Burmester T."/>
            <person name="Clem R.J."/>
            <person name="Feyereisen R."/>
            <person name="Grimmelikhuijzen C.J.P."/>
            <person name="Hamodrakas S.J."/>
            <person name="Hansson B.S."/>
            <person name="Huguet E."/>
            <person name="Jermiin L.S."/>
            <person name="Lan Q."/>
            <person name="Lehman H.K."/>
            <person name="Lorenzen M."/>
            <person name="Merzendorfer H."/>
            <person name="Michalopoulos I."/>
            <person name="Morton D.B."/>
            <person name="Muthukrishnan S."/>
            <person name="Oakeshott J.G."/>
            <person name="Palmer W."/>
            <person name="Park Y."/>
            <person name="Passarelli A.L."/>
            <person name="Rozas J."/>
            <person name="Schwartz L.M."/>
            <person name="Smith W."/>
            <person name="Southgate A."/>
            <person name="Vilcinskas A."/>
            <person name="Vogt R."/>
            <person name="Wang P."/>
            <person name="Werren J."/>
            <person name="Yu X.Q."/>
            <person name="Zhou J.J."/>
            <person name="Brown S.J."/>
            <person name="Scherer S.E."/>
            <person name="Richards S."/>
            <person name="Blissard G.W."/>
        </authorList>
    </citation>
    <scope>NUCLEOTIDE SEQUENCE</scope>
</reference>
<sequence>MQNESFGNSIQLNTVNVRNAKSSTQECPPSRISTTAANLHGDQPRRRYYSARVCAIHKHSLFLHSHSLVRRQADMTGERSGAGPTALRAFRGTGVSHRQLPDSELRLRNF</sequence>
<proteinExistence type="predicted"/>